<dbReference type="InterPro" id="IPR004410">
    <property type="entry name" value="Malonyl_CoA-ACP_transAc_FabD"/>
</dbReference>
<dbReference type="InterPro" id="IPR001227">
    <property type="entry name" value="Ac_transferase_dom_sf"/>
</dbReference>
<dbReference type="Gene3D" id="3.40.366.10">
    <property type="entry name" value="Malonyl-Coenzyme A Acyl Carrier Protein, domain 2"/>
    <property type="match status" value="1"/>
</dbReference>
<reference evidence="9" key="1">
    <citation type="journal article" date="2020" name="mSystems">
        <title>Genome- and Community-Level Interaction Insights into Carbon Utilization and Element Cycling Functions of Hydrothermarchaeota in Hydrothermal Sediment.</title>
        <authorList>
            <person name="Zhou Z."/>
            <person name="Liu Y."/>
            <person name="Xu W."/>
            <person name="Pan J."/>
            <person name="Luo Z.H."/>
            <person name="Li M."/>
        </authorList>
    </citation>
    <scope>NUCLEOTIDE SEQUENCE [LARGE SCALE GENOMIC DNA]</scope>
    <source>
        <strain evidence="9">HyVt-505</strain>
    </source>
</reference>
<dbReference type="GO" id="GO:0006633">
    <property type="term" value="P:fatty acid biosynthetic process"/>
    <property type="evidence" value="ECO:0007669"/>
    <property type="project" value="TreeGrafter"/>
</dbReference>
<dbReference type="SUPFAM" id="SSF52151">
    <property type="entry name" value="FabD/lysophospholipase-like"/>
    <property type="match status" value="1"/>
</dbReference>
<proteinExistence type="inferred from homology"/>
<accession>A0A832N748</accession>
<dbReference type="SMART" id="SM00827">
    <property type="entry name" value="PKS_AT"/>
    <property type="match status" value="1"/>
</dbReference>
<dbReference type="InterPro" id="IPR014043">
    <property type="entry name" value="Acyl_transferase_dom"/>
</dbReference>
<dbReference type="GO" id="GO:0004314">
    <property type="term" value="F:[acyl-carrier-protein] S-malonyltransferase activity"/>
    <property type="evidence" value="ECO:0007669"/>
    <property type="project" value="UniProtKB-EC"/>
</dbReference>
<dbReference type="NCBIfam" id="TIGR00128">
    <property type="entry name" value="fabD"/>
    <property type="match status" value="1"/>
</dbReference>
<dbReference type="Proteomes" id="UP000885832">
    <property type="component" value="Unassembled WGS sequence"/>
</dbReference>
<evidence type="ECO:0000256" key="5">
    <source>
        <dbReference type="ARBA" id="ARBA00048462"/>
    </source>
</evidence>
<dbReference type="InterPro" id="IPR016036">
    <property type="entry name" value="Malonyl_transacylase_ACP-bd"/>
</dbReference>
<evidence type="ECO:0000256" key="3">
    <source>
        <dbReference type="ARBA" id="ARBA00022679"/>
    </source>
</evidence>
<dbReference type="AlphaFoldDB" id="A0A832N748"/>
<dbReference type="FunFam" id="3.30.70.250:FF:000001">
    <property type="entry name" value="Malonyl CoA-acyl carrier protein transacylase"/>
    <property type="match status" value="1"/>
</dbReference>
<comment type="similarity">
    <text evidence="6">Belongs to the fabD family.</text>
</comment>
<sequence length="308" mass="32371">MSLAFVFPGQGSQSVGMLKDLAAEFAEVEATFKQASDALGYDLWEVVQNGPAEKLNQTDITQPAMLSAGVAVWRIWQARGGAQPVMMAGHSLGEYTALVCAGALDFRDAVKLVAERGRLMQQAVPAGEGAMAAILGLDDDAVIQVCTDAAEGEVLSAVNFNSPGQVVIAGQKSAVERALVVAKEKGAKRALLLPVSVPSHCALMKPAAEKLAKILADMEIRKPAIPVINNVDVQAQNSADEIRAALVKQLHNPVRWVEIIQAMAADGVDSLIVCGPGKVLAGLNKRIERGMSVQAVFNPDTLGSALQS</sequence>
<name>A0A832N748_9GAMM</name>
<keyword evidence="4 6" id="KW-0012">Acyltransferase</keyword>
<dbReference type="Pfam" id="PF00698">
    <property type="entry name" value="Acyl_transf_1"/>
    <property type="match status" value="1"/>
</dbReference>
<evidence type="ECO:0000256" key="6">
    <source>
        <dbReference type="PIRNR" id="PIRNR000446"/>
    </source>
</evidence>
<dbReference type="InterPro" id="IPR016035">
    <property type="entry name" value="Acyl_Trfase/lysoPLipase"/>
</dbReference>
<dbReference type="Gene3D" id="3.30.70.250">
    <property type="entry name" value="Malonyl-CoA ACP transacylase, ACP-binding"/>
    <property type="match status" value="1"/>
</dbReference>
<feature type="active site" evidence="7">
    <location>
        <position position="91"/>
    </location>
</feature>
<keyword evidence="3 6" id="KW-0808">Transferase</keyword>
<evidence type="ECO:0000256" key="4">
    <source>
        <dbReference type="ARBA" id="ARBA00023315"/>
    </source>
</evidence>
<evidence type="ECO:0000256" key="1">
    <source>
        <dbReference type="ARBA" id="ARBA00013258"/>
    </source>
</evidence>
<feature type="active site" evidence="7">
    <location>
        <position position="200"/>
    </location>
</feature>
<evidence type="ECO:0000256" key="2">
    <source>
        <dbReference type="ARBA" id="ARBA00018953"/>
    </source>
</evidence>
<evidence type="ECO:0000313" key="9">
    <source>
        <dbReference type="EMBL" id="HHJ81291.1"/>
    </source>
</evidence>
<comment type="caution">
    <text evidence="9">The sequence shown here is derived from an EMBL/GenBank/DDBJ whole genome shotgun (WGS) entry which is preliminary data.</text>
</comment>
<gene>
    <name evidence="9" type="primary">fabD</name>
    <name evidence="9" type="ORF">ENJ65_06620</name>
</gene>
<dbReference type="EMBL" id="DRNF01000416">
    <property type="protein sequence ID" value="HHJ81291.1"/>
    <property type="molecule type" value="Genomic_DNA"/>
</dbReference>
<protein>
    <recommendedName>
        <fullName evidence="2 6">Malonyl CoA-acyl carrier protein transacylase</fullName>
        <ecNumber evidence="1 6">2.3.1.39</ecNumber>
    </recommendedName>
</protein>
<comment type="catalytic activity">
    <reaction evidence="5 6">
        <text>holo-[ACP] + malonyl-CoA = malonyl-[ACP] + CoA</text>
        <dbReference type="Rhea" id="RHEA:41792"/>
        <dbReference type="Rhea" id="RHEA-COMP:9623"/>
        <dbReference type="Rhea" id="RHEA-COMP:9685"/>
        <dbReference type="ChEBI" id="CHEBI:57287"/>
        <dbReference type="ChEBI" id="CHEBI:57384"/>
        <dbReference type="ChEBI" id="CHEBI:64479"/>
        <dbReference type="ChEBI" id="CHEBI:78449"/>
        <dbReference type="EC" id="2.3.1.39"/>
    </reaction>
</comment>
<dbReference type="GO" id="GO:0005829">
    <property type="term" value="C:cytosol"/>
    <property type="evidence" value="ECO:0007669"/>
    <property type="project" value="TreeGrafter"/>
</dbReference>
<dbReference type="SUPFAM" id="SSF55048">
    <property type="entry name" value="Probable ACP-binding domain of malonyl-CoA ACP transacylase"/>
    <property type="match status" value="1"/>
</dbReference>
<dbReference type="EC" id="2.3.1.39" evidence="1 6"/>
<dbReference type="InterPro" id="IPR050858">
    <property type="entry name" value="Mal-CoA-ACP_Trans/PKS_FabD"/>
</dbReference>
<dbReference type="InterPro" id="IPR024925">
    <property type="entry name" value="Malonyl_CoA-ACP_transAc"/>
</dbReference>
<dbReference type="PIRSF" id="PIRSF000446">
    <property type="entry name" value="Mct"/>
    <property type="match status" value="1"/>
</dbReference>
<feature type="domain" description="Malonyl-CoA:ACP transacylase (MAT)" evidence="8">
    <location>
        <begin position="6"/>
        <end position="307"/>
    </location>
</feature>
<dbReference type="PANTHER" id="PTHR42681">
    <property type="entry name" value="MALONYL-COA-ACYL CARRIER PROTEIN TRANSACYLASE, MITOCHONDRIAL"/>
    <property type="match status" value="1"/>
</dbReference>
<evidence type="ECO:0000256" key="7">
    <source>
        <dbReference type="PIRSR" id="PIRSR000446-1"/>
    </source>
</evidence>
<organism evidence="9">
    <name type="scientific">Candidatus Tenderia electrophaga</name>
    <dbReference type="NCBI Taxonomy" id="1748243"/>
    <lineage>
        <taxon>Bacteria</taxon>
        <taxon>Pseudomonadati</taxon>
        <taxon>Pseudomonadota</taxon>
        <taxon>Gammaproteobacteria</taxon>
        <taxon>Candidatus Tenderiales</taxon>
        <taxon>Candidatus Tenderiaceae</taxon>
        <taxon>Candidatus Tenderia</taxon>
    </lineage>
</organism>
<dbReference type="PANTHER" id="PTHR42681:SF1">
    <property type="entry name" value="MALONYL-COA-ACYL CARRIER PROTEIN TRANSACYLASE, MITOCHONDRIAL"/>
    <property type="match status" value="1"/>
</dbReference>
<evidence type="ECO:0000259" key="8">
    <source>
        <dbReference type="SMART" id="SM00827"/>
    </source>
</evidence>